<evidence type="ECO:0000256" key="1">
    <source>
        <dbReference type="SAM" id="MobiDB-lite"/>
    </source>
</evidence>
<dbReference type="Proteomes" id="UP001152622">
    <property type="component" value="Chromosome 15"/>
</dbReference>
<accession>A0A9Q1EMN2</accession>
<organism evidence="3 4">
    <name type="scientific">Synaphobranchus kaupii</name>
    <name type="common">Kaup's arrowtooth eel</name>
    <dbReference type="NCBI Taxonomy" id="118154"/>
    <lineage>
        <taxon>Eukaryota</taxon>
        <taxon>Metazoa</taxon>
        <taxon>Chordata</taxon>
        <taxon>Craniata</taxon>
        <taxon>Vertebrata</taxon>
        <taxon>Euteleostomi</taxon>
        <taxon>Actinopterygii</taxon>
        <taxon>Neopterygii</taxon>
        <taxon>Teleostei</taxon>
        <taxon>Anguilliformes</taxon>
        <taxon>Synaphobranchidae</taxon>
        <taxon>Synaphobranchus</taxon>
    </lineage>
</organism>
<feature type="chain" id="PRO_5040228458" evidence="2">
    <location>
        <begin position="23"/>
        <end position="193"/>
    </location>
</feature>
<protein>
    <submittedName>
        <fullName evidence="3">Uncharacterized protein</fullName>
    </submittedName>
</protein>
<dbReference type="AlphaFoldDB" id="A0A9Q1EMN2"/>
<keyword evidence="2" id="KW-0732">Signal</keyword>
<name>A0A9Q1EMN2_SYNKA</name>
<evidence type="ECO:0000313" key="3">
    <source>
        <dbReference type="EMBL" id="KAJ8341571.1"/>
    </source>
</evidence>
<comment type="caution">
    <text evidence="3">The sequence shown here is derived from an EMBL/GenBank/DDBJ whole genome shotgun (WGS) entry which is preliminary data.</text>
</comment>
<feature type="signal peptide" evidence="2">
    <location>
        <begin position="1"/>
        <end position="22"/>
    </location>
</feature>
<evidence type="ECO:0000313" key="4">
    <source>
        <dbReference type="Proteomes" id="UP001152622"/>
    </source>
</evidence>
<reference evidence="3" key="1">
    <citation type="journal article" date="2023" name="Science">
        <title>Genome structures resolve the early diversification of teleost fishes.</title>
        <authorList>
            <person name="Parey E."/>
            <person name="Louis A."/>
            <person name="Montfort J."/>
            <person name="Bouchez O."/>
            <person name="Roques C."/>
            <person name="Iampietro C."/>
            <person name="Lluch J."/>
            <person name="Castinel A."/>
            <person name="Donnadieu C."/>
            <person name="Desvignes T."/>
            <person name="Floi Bucao C."/>
            <person name="Jouanno E."/>
            <person name="Wen M."/>
            <person name="Mejri S."/>
            <person name="Dirks R."/>
            <person name="Jansen H."/>
            <person name="Henkel C."/>
            <person name="Chen W.J."/>
            <person name="Zahm M."/>
            <person name="Cabau C."/>
            <person name="Klopp C."/>
            <person name="Thompson A.W."/>
            <person name="Robinson-Rechavi M."/>
            <person name="Braasch I."/>
            <person name="Lecointre G."/>
            <person name="Bobe J."/>
            <person name="Postlethwait J.H."/>
            <person name="Berthelot C."/>
            <person name="Roest Crollius H."/>
            <person name="Guiguen Y."/>
        </authorList>
    </citation>
    <scope>NUCLEOTIDE SEQUENCE</scope>
    <source>
        <strain evidence="3">WJC10195</strain>
    </source>
</reference>
<feature type="region of interest" description="Disordered" evidence="1">
    <location>
        <begin position="115"/>
        <end position="135"/>
    </location>
</feature>
<gene>
    <name evidence="3" type="ORF">SKAU_G00338620</name>
</gene>
<keyword evidence="4" id="KW-1185">Reference proteome</keyword>
<dbReference type="EMBL" id="JAINUF010000015">
    <property type="protein sequence ID" value="KAJ8341571.1"/>
    <property type="molecule type" value="Genomic_DNA"/>
</dbReference>
<proteinExistence type="predicted"/>
<evidence type="ECO:0000256" key="2">
    <source>
        <dbReference type="SAM" id="SignalP"/>
    </source>
</evidence>
<sequence>MISYLLFLFLFLVLVFPPLAGSKSVPKHGQVKATCTCTSQDDLPNEFLCKNTEYTFLQEPGGQTPIDLQVDYERPTSKTVKFKFYSEVRDFYVQCLNSTTHLCTCIIADTTPPATSPVHPVNDSDSSSSKVATPPPSQVLPVGILASSAKNNQLTSLLKVVGVLFGIRKVASNGDEGFSDLSHPCCALGDVHD</sequence>